<evidence type="ECO:0000256" key="2">
    <source>
        <dbReference type="ARBA" id="ARBA00004589"/>
    </source>
</evidence>
<dbReference type="PANTHER" id="PTHR15549">
    <property type="entry name" value="PAIRED IMMUNOGLOBULIN-LIKE TYPE 2 RECEPTOR"/>
    <property type="match status" value="1"/>
</dbReference>
<dbReference type="GO" id="GO:0098552">
    <property type="term" value="C:side of membrane"/>
    <property type="evidence" value="ECO:0007669"/>
    <property type="project" value="UniProtKB-KW"/>
</dbReference>
<keyword evidence="11" id="KW-1015">Disulfide bond</keyword>
<evidence type="ECO:0000256" key="9">
    <source>
        <dbReference type="ARBA" id="ARBA00022989"/>
    </source>
</evidence>
<proteinExistence type="inferred from homology"/>
<feature type="region of interest" description="Disordered" evidence="13">
    <location>
        <begin position="505"/>
        <end position="531"/>
    </location>
</feature>
<evidence type="ECO:0000256" key="10">
    <source>
        <dbReference type="ARBA" id="ARBA00023136"/>
    </source>
</evidence>
<evidence type="ECO:0000256" key="12">
    <source>
        <dbReference type="ARBA" id="ARBA00023288"/>
    </source>
</evidence>
<dbReference type="EMBL" id="JAJTJA010000008">
    <property type="protein sequence ID" value="KAH8695562.1"/>
    <property type="molecule type" value="Genomic_DNA"/>
</dbReference>
<evidence type="ECO:0000256" key="13">
    <source>
        <dbReference type="SAM" id="MobiDB-lite"/>
    </source>
</evidence>
<dbReference type="InterPro" id="IPR008427">
    <property type="entry name" value="Extracellular_membr_CFEM_dom"/>
</dbReference>
<dbReference type="InterPro" id="IPR051694">
    <property type="entry name" value="Immunoregulatory_rcpt-like"/>
</dbReference>
<keyword evidence="8 15" id="KW-0732">Signal</keyword>
<protein>
    <recommendedName>
        <fullName evidence="16">CFEM domain-containing protein</fullName>
    </recommendedName>
</protein>
<keyword evidence="6" id="KW-0325">Glycoprotein</keyword>
<evidence type="ECO:0000256" key="1">
    <source>
        <dbReference type="ARBA" id="ARBA00004167"/>
    </source>
</evidence>
<keyword evidence="5" id="KW-0964">Secreted</keyword>
<feature type="region of interest" description="Disordered" evidence="13">
    <location>
        <begin position="593"/>
        <end position="614"/>
    </location>
</feature>
<comment type="similarity">
    <text evidence="4">Belongs to the RBT5 family.</text>
</comment>
<feature type="region of interest" description="Disordered" evidence="13">
    <location>
        <begin position="368"/>
        <end position="441"/>
    </location>
</feature>
<reference evidence="17" key="1">
    <citation type="submission" date="2021-12" db="EMBL/GenBank/DDBJ databases">
        <title>Convergent genome expansion in fungi linked to evolution of root-endophyte symbiosis.</title>
        <authorList>
            <consortium name="DOE Joint Genome Institute"/>
            <person name="Ke Y.-H."/>
            <person name="Bonito G."/>
            <person name="Liao H.-L."/>
            <person name="Looney B."/>
            <person name="Rojas-Flechas A."/>
            <person name="Nash J."/>
            <person name="Hameed K."/>
            <person name="Schadt C."/>
            <person name="Martin F."/>
            <person name="Crous P.W."/>
            <person name="Miettinen O."/>
            <person name="Magnuson J.K."/>
            <person name="Labbe J."/>
            <person name="Jacobson D."/>
            <person name="Doktycz M.J."/>
            <person name="Veneault-Fourrey C."/>
            <person name="Kuo A."/>
            <person name="Mondo S."/>
            <person name="Calhoun S."/>
            <person name="Riley R."/>
            <person name="Ohm R."/>
            <person name="LaButti K."/>
            <person name="Andreopoulos B."/>
            <person name="Pangilinan J."/>
            <person name="Nolan M."/>
            <person name="Tritt A."/>
            <person name="Clum A."/>
            <person name="Lipzen A."/>
            <person name="Daum C."/>
            <person name="Barry K."/>
            <person name="Grigoriev I.V."/>
            <person name="Vilgalys R."/>
        </authorList>
    </citation>
    <scope>NUCLEOTIDE SEQUENCE</scope>
    <source>
        <strain evidence="17">PMI_201</strain>
    </source>
</reference>
<evidence type="ECO:0000256" key="14">
    <source>
        <dbReference type="SAM" id="Phobius"/>
    </source>
</evidence>
<evidence type="ECO:0000256" key="7">
    <source>
        <dbReference type="ARBA" id="ARBA00022692"/>
    </source>
</evidence>
<dbReference type="Proteomes" id="UP001201262">
    <property type="component" value="Unassembled WGS sequence"/>
</dbReference>
<feature type="chain" id="PRO_5041980399" description="CFEM domain-containing protein" evidence="15">
    <location>
        <begin position="26"/>
        <end position="728"/>
    </location>
</feature>
<feature type="region of interest" description="Disordered" evidence="13">
    <location>
        <begin position="686"/>
        <end position="728"/>
    </location>
</feature>
<evidence type="ECO:0000259" key="16">
    <source>
        <dbReference type="Pfam" id="PF05730"/>
    </source>
</evidence>
<evidence type="ECO:0000256" key="5">
    <source>
        <dbReference type="ARBA" id="ARBA00022525"/>
    </source>
</evidence>
<dbReference type="GO" id="GO:0071944">
    <property type="term" value="C:cell periphery"/>
    <property type="evidence" value="ECO:0007669"/>
    <property type="project" value="UniProtKB-ARBA"/>
</dbReference>
<dbReference type="Pfam" id="PF05730">
    <property type="entry name" value="CFEM"/>
    <property type="match status" value="1"/>
</dbReference>
<dbReference type="GO" id="GO:0005576">
    <property type="term" value="C:extracellular region"/>
    <property type="evidence" value="ECO:0007669"/>
    <property type="project" value="UniProtKB-SubCell"/>
</dbReference>
<feature type="domain" description="CFEM" evidence="16">
    <location>
        <begin position="42"/>
        <end position="113"/>
    </location>
</feature>
<accession>A0AAD4PZA4</accession>
<keyword evidence="10 14" id="KW-0472">Membrane</keyword>
<evidence type="ECO:0000256" key="3">
    <source>
        <dbReference type="ARBA" id="ARBA00004613"/>
    </source>
</evidence>
<keyword evidence="9 14" id="KW-1133">Transmembrane helix</keyword>
<dbReference type="AlphaFoldDB" id="A0AAD4PZA4"/>
<sequence length="728" mass="77805">MLLALGEWRSSVLLIASITIGLAQASSASCDSSDKGQWLTQVIPTCALPCVEHFIQSEFDSGSCCDGTSLTCLCQTNSTSGLTLGEAAFACTIGSCAGDIASNTAGAAYGICNDVYGALPETHATITATRFISATQIPSSSATSEPLSTTVPTARPSATESLSPTTTLSTQVSSTHVIPTITTFAASTIPSLTTSIASSSTPAYSPAVQSSAKLSSPAVIGISVASGISTIFLISVAVLLCGRKLRRRKMESKENFEIGGYMSEPPEFNTGVSSNPINPAPTPGGAVNIGPNFHQFPLQPVIGNGPLQVVTHMQDKEITAHVFTPETNHSDSPESQTSQHTFSLLLPEKKATYGLFPEPLKLIRVRQPPIPRPSSEATIIEEDEDRPKSIFGPLLDRSRMPSRAGLEDRQNGQLARRPVGLPSNPRARMRPKNRNRDQNSLHLGSQIYKWETPDDVGLPPTPPPKSDGSVAVGRAVTRYSLGPGPSPGHFSTGSTRLQRNFSRLGNGHRPMNRTMGTSETPATSPDAPEADYNEAGHSPAMPAQLTPVQETNTNEDIQRVKRSPVKYPTALRSASVAPVAVVVPSPRVAKLYSSQTSTTKQDEQDSTDACSRSPSTLGLFNIPLFLDTSSRSRSSSPGKLLAKRRGEKMAERMENAFRIGVQNDQGTSVNQNRGRPRWKVVRNDSLSGTVSVARSNTPKTPRTEEIKPSQKHNITPTRRGEDLYLSVD</sequence>
<keyword evidence="18" id="KW-1185">Reference proteome</keyword>
<evidence type="ECO:0000256" key="8">
    <source>
        <dbReference type="ARBA" id="ARBA00022729"/>
    </source>
</evidence>
<evidence type="ECO:0000313" key="18">
    <source>
        <dbReference type="Proteomes" id="UP001201262"/>
    </source>
</evidence>
<feature type="transmembrane region" description="Helical" evidence="14">
    <location>
        <begin position="218"/>
        <end position="241"/>
    </location>
</feature>
<feature type="region of interest" description="Disordered" evidence="13">
    <location>
        <begin position="451"/>
        <end position="470"/>
    </location>
</feature>
<dbReference type="RefSeq" id="XP_046070704.1">
    <property type="nucleotide sequence ID" value="XM_046209882.1"/>
</dbReference>
<comment type="caution">
    <text evidence="17">The sequence shown here is derived from an EMBL/GenBank/DDBJ whole genome shotgun (WGS) entry which is preliminary data.</text>
</comment>
<keyword evidence="12" id="KW-0449">Lipoprotein</keyword>
<comment type="subcellular location">
    <subcellularLocation>
        <location evidence="2">Membrane</location>
        <topology evidence="2">Lipid-anchor</topology>
        <topology evidence="2">GPI-anchor</topology>
    </subcellularLocation>
    <subcellularLocation>
        <location evidence="1">Membrane</location>
        <topology evidence="1">Single-pass membrane protein</topology>
    </subcellularLocation>
    <subcellularLocation>
        <location evidence="3">Secreted</location>
    </subcellularLocation>
</comment>
<feature type="signal peptide" evidence="15">
    <location>
        <begin position="1"/>
        <end position="25"/>
    </location>
</feature>
<dbReference type="GeneID" id="70240169"/>
<gene>
    <name evidence="17" type="ORF">BGW36DRAFT_204430</name>
</gene>
<evidence type="ECO:0000256" key="4">
    <source>
        <dbReference type="ARBA" id="ARBA00010031"/>
    </source>
</evidence>
<evidence type="ECO:0000313" key="17">
    <source>
        <dbReference type="EMBL" id="KAH8695562.1"/>
    </source>
</evidence>
<feature type="compositionally biased region" description="Polar residues" evidence="13">
    <location>
        <begin position="140"/>
        <end position="152"/>
    </location>
</feature>
<keyword evidence="6" id="KW-0336">GPI-anchor</keyword>
<dbReference type="PANTHER" id="PTHR15549:SF16">
    <property type="entry name" value="EXTRACELLULAR MEMBRANE PROTEIN CFEM DOMAIN-CONTAINING PROTEIN"/>
    <property type="match status" value="1"/>
</dbReference>
<name>A0AAD4PZA4_9EURO</name>
<evidence type="ECO:0000256" key="15">
    <source>
        <dbReference type="SAM" id="SignalP"/>
    </source>
</evidence>
<evidence type="ECO:0000256" key="11">
    <source>
        <dbReference type="ARBA" id="ARBA00023157"/>
    </source>
</evidence>
<feature type="region of interest" description="Disordered" evidence="13">
    <location>
        <begin position="140"/>
        <end position="164"/>
    </location>
</feature>
<feature type="compositionally biased region" description="Polar residues" evidence="13">
    <location>
        <begin position="514"/>
        <end position="523"/>
    </location>
</feature>
<evidence type="ECO:0000256" key="6">
    <source>
        <dbReference type="ARBA" id="ARBA00022622"/>
    </source>
</evidence>
<keyword evidence="7 14" id="KW-0812">Transmembrane</keyword>
<organism evidence="17 18">
    <name type="scientific">Talaromyces proteolyticus</name>
    <dbReference type="NCBI Taxonomy" id="1131652"/>
    <lineage>
        <taxon>Eukaryota</taxon>
        <taxon>Fungi</taxon>
        <taxon>Dikarya</taxon>
        <taxon>Ascomycota</taxon>
        <taxon>Pezizomycotina</taxon>
        <taxon>Eurotiomycetes</taxon>
        <taxon>Eurotiomycetidae</taxon>
        <taxon>Eurotiales</taxon>
        <taxon>Trichocomaceae</taxon>
        <taxon>Talaromyces</taxon>
        <taxon>Talaromyces sect. Bacilispori</taxon>
    </lineage>
</organism>
<feature type="compositionally biased region" description="Polar residues" evidence="13">
    <location>
        <begin position="686"/>
        <end position="700"/>
    </location>
</feature>